<keyword evidence="1" id="KW-1133">Transmembrane helix</keyword>
<protein>
    <recommendedName>
        <fullName evidence="4">F-box domain-containing protein</fullName>
    </recommendedName>
</protein>
<reference evidence="2" key="1">
    <citation type="submission" date="2021-10" db="EMBL/GenBank/DDBJ databases">
        <title>De novo Genome Assembly of Clathrus columnatus (Basidiomycota, Fungi) Using Illumina and Nanopore Sequence Data.</title>
        <authorList>
            <person name="Ogiso-Tanaka E."/>
            <person name="Itagaki H."/>
            <person name="Hosoya T."/>
            <person name="Hosaka K."/>
        </authorList>
    </citation>
    <scope>NUCLEOTIDE SEQUENCE</scope>
    <source>
        <strain evidence="2">MO-923</strain>
    </source>
</reference>
<comment type="caution">
    <text evidence="2">The sequence shown here is derived from an EMBL/GenBank/DDBJ whole genome shotgun (WGS) entry which is preliminary data.</text>
</comment>
<dbReference type="EMBL" id="BPWL01000005">
    <property type="protein sequence ID" value="GJJ10786.1"/>
    <property type="molecule type" value="Genomic_DNA"/>
</dbReference>
<feature type="transmembrane region" description="Helical" evidence="1">
    <location>
        <begin position="45"/>
        <end position="67"/>
    </location>
</feature>
<keyword evidence="1" id="KW-0812">Transmembrane</keyword>
<evidence type="ECO:0000256" key="1">
    <source>
        <dbReference type="SAM" id="Phobius"/>
    </source>
</evidence>
<accession>A0AAV5A828</accession>
<proteinExistence type="predicted"/>
<organism evidence="2 3">
    <name type="scientific">Clathrus columnatus</name>
    <dbReference type="NCBI Taxonomy" id="1419009"/>
    <lineage>
        <taxon>Eukaryota</taxon>
        <taxon>Fungi</taxon>
        <taxon>Dikarya</taxon>
        <taxon>Basidiomycota</taxon>
        <taxon>Agaricomycotina</taxon>
        <taxon>Agaricomycetes</taxon>
        <taxon>Phallomycetidae</taxon>
        <taxon>Phallales</taxon>
        <taxon>Clathraceae</taxon>
        <taxon>Clathrus</taxon>
    </lineage>
</organism>
<keyword evidence="1" id="KW-0472">Membrane</keyword>
<evidence type="ECO:0000313" key="3">
    <source>
        <dbReference type="Proteomes" id="UP001050691"/>
    </source>
</evidence>
<evidence type="ECO:0008006" key="4">
    <source>
        <dbReference type="Google" id="ProtNLM"/>
    </source>
</evidence>
<gene>
    <name evidence="2" type="ORF">Clacol_005014</name>
</gene>
<evidence type="ECO:0000313" key="2">
    <source>
        <dbReference type="EMBL" id="GJJ10786.1"/>
    </source>
</evidence>
<sequence length="561" mass="63641">MFKRQRPLMSLKEMSEKQEISGKHLVSLNGSHNSKSPANKMVLDIFYQIFTLAVFGAALPGTTALIISHVCQSWRKTALEIPILWGFLDVGSEQLSTLFLKRSKNAPIIMSWSDSHSLFKPPVSRYFGIYYSARAQYFASCVCLLPRLNTLYLHITFALFEKIRSLFENSKQLQLKILDMGVYHSHETNLSDPNTIRLETPLTNTDCLHELRLRNLFLPWAIQSHQKLIRLSIREPRFLPNPAYLLTFLSHCPALVELEIILWDRPWDTTRQAVLNMPTALDFYHLVSLKLAAEGIESYECVREVSSRIRVHQRLTSFKMRYTDVPLTQAMYQPTNIFALAPTGIVSHFEEEDFLSIFLDLGTNCFVINAGRAGSELETPRIGKSTPFTTIPSSFPFLLVGVGRLDLPFDHFAVIDLICKMPEVRYLRLISSAWELLTSRKIDLSSMLPHLGTLELYDSVRFPQYRDCTDVLITLRGSGIRLRTLILKNVQFDSSVLLGVAFTTGIKTLELPHCPVVPNDFRALRESGIQVVAADNTPCFDISHLAIDSNSNNSLLSPLCL</sequence>
<name>A0AAV5A828_9AGAM</name>
<dbReference type="Proteomes" id="UP001050691">
    <property type="component" value="Unassembled WGS sequence"/>
</dbReference>
<dbReference type="SUPFAM" id="SSF52047">
    <property type="entry name" value="RNI-like"/>
    <property type="match status" value="1"/>
</dbReference>
<dbReference type="AlphaFoldDB" id="A0AAV5A828"/>
<keyword evidence="3" id="KW-1185">Reference proteome</keyword>